<proteinExistence type="predicted"/>
<evidence type="ECO:0000313" key="2">
    <source>
        <dbReference type="Proteomes" id="UP000654075"/>
    </source>
</evidence>
<protein>
    <submittedName>
        <fullName evidence="1">Uncharacterized protein</fullName>
    </submittedName>
</protein>
<dbReference type="EMBL" id="CAJNNV010026857">
    <property type="protein sequence ID" value="CAE8619149.1"/>
    <property type="molecule type" value="Genomic_DNA"/>
</dbReference>
<accession>A0A813G4A8</accession>
<keyword evidence="2" id="KW-1185">Reference proteome</keyword>
<dbReference type="AlphaFoldDB" id="A0A813G4A8"/>
<comment type="caution">
    <text evidence="1">The sequence shown here is derived from an EMBL/GenBank/DDBJ whole genome shotgun (WGS) entry which is preliminary data.</text>
</comment>
<dbReference type="Proteomes" id="UP000654075">
    <property type="component" value="Unassembled WGS sequence"/>
</dbReference>
<reference evidence="1" key="1">
    <citation type="submission" date="2021-02" db="EMBL/GenBank/DDBJ databases">
        <authorList>
            <person name="Dougan E. K."/>
            <person name="Rhodes N."/>
            <person name="Thang M."/>
            <person name="Chan C."/>
        </authorList>
    </citation>
    <scope>NUCLEOTIDE SEQUENCE</scope>
</reference>
<organism evidence="1 2">
    <name type="scientific">Polarella glacialis</name>
    <name type="common">Dinoflagellate</name>
    <dbReference type="NCBI Taxonomy" id="89957"/>
    <lineage>
        <taxon>Eukaryota</taxon>
        <taxon>Sar</taxon>
        <taxon>Alveolata</taxon>
        <taxon>Dinophyceae</taxon>
        <taxon>Suessiales</taxon>
        <taxon>Suessiaceae</taxon>
        <taxon>Polarella</taxon>
    </lineage>
</organism>
<sequence length="144" mass="15981">MCSLLERGSTQGSRTSKDTAVVRFKHQKLGCSDGSVAKPPQEILRGSPVQKILRGNCLTCCYTCSLVVRSELRRIECAADNILWKVDIALVKPARDDLGRNNSINKNITNNNNISVGTRPLYQCFVLPVSQLKQHLTKTTNHTN</sequence>
<gene>
    <name evidence="1" type="ORF">PGLA1383_LOCUS36742</name>
</gene>
<evidence type="ECO:0000313" key="1">
    <source>
        <dbReference type="EMBL" id="CAE8619149.1"/>
    </source>
</evidence>
<name>A0A813G4A8_POLGL</name>